<evidence type="ECO:0000313" key="3">
    <source>
        <dbReference type="Proteomes" id="UP000754495"/>
    </source>
</evidence>
<dbReference type="PANTHER" id="PTHR30011">
    <property type="entry name" value="ALKANESULFONATE MONOOXYGENASE-RELATED"/>
    <property type="match status" value="1"/>
</dbReference>
<dbReference type="Gene3D" id="3.20.20.30">
    <property type="entry name" value="Luciferase-like domain"/>
    <property type="match status" value="1"/>
</dbReference>
<dbReference type="Pfam" id="PF00296">
    <property type="entry name" value="Bac_luciferase"/>
    <property type="match status" value="1"/>
</dbReference>
<reference evidence="2 3" key="1">
    <citation type="submission" date="2020-03" db="EMBL/GenBank/DDBJ databases">
        <title>Sequencing the genomes of 1000 actinobacteria strains.</title>
        <authorList>
            <person name="Klenk H.-P."/>
        </authorList>
    </citation>
    <scope>NUCLEOTIDE SEQUENCE [LARGE SCALE GENOMIC DNA]</scope>
    <source>
        <strain evidence="2 3">DSM 45668</strain>
    </source>
</reference>
<protein>
    <submittedName>
        <fullName evidence="2">F420-dependent oxidoreductase</fullName>
    </submittedName>
</protein>
<keyword evidence="3" id="KW-1185">Reference proteome</keyword>
<organism evidence="2 3">
    <name type="scientific">Amycolatopsis viridis</name>
    <dbReference type="NCBI Taxonomy" id="185678"/>
    <lineage>
        <taxon>Bacteria</taxon>
        <taxon>Bacillati</taxon>
        <taxon>Actinomycetota</taxon>
        <taxon>Actinomycetes</taxon>
        <taxon>Pseudonocardiales</taxon>
        <taxon>Pseudonocardiaceae</taxon>
        <taxon>Amycolatopsis</taxon>
    </lineage>
</organism>
<accession>A0ABX0SW30</accession>
<dbReference type="InterPro" id="IPR051260">
    <property type="entry name" value="Diverse_substr_monoxygenases"/>
</dbReference>
<name>A0ABX0SW30_9PSEU</name>
<dbReference type="PANTHER" id="PTHR30011:SF32">
    <property type="entry name" value="CONSERVED PROTEIN"/>
    <property type="match status" value="1"/>
</dbReference>
<sequence length="301" mass="32470">MTWEVFLMEYAVMAPVAAGVTARPEWMAGFARHVEECGFDSIVAVEHTVVVNRYSSVYPYASSGKMELADDCDIPDPLDLLMFLAAHTSRVELATGVLVLPNHHPVVLAKRAATLDALSGGRLRLSVGVGWMREEIEACGAEFGTRGRRADEQIDVLRLLWTDRSPTGADHDGEFFTFRGAMTYPKPARPGGVPIHIGGHSRAAARRAGRRGDGLQPIGVDGERLRELLDLMRREAELAGRDPDALEVTLGHSVRAVTPEKAGALAAQGADRLVLQPSPSDDLSAVRDELSACAQRLGLAS</sequence>
<dbReference type="Proteomes" id="UP000754495">
    <property type="component" value="Unassembled WGS sequence"/>
</dbReference>
<dbReference type="NCBIfam" id="TIGR03619">
    <property type="entry name" value="F420_Rv2161c"/>
    <property type="match status" value="1"/>
</dbReference>
<dbReference type="InterPro" id="IPR019921">
    <property type="entry name" value="Lucif-like_OxRdtase_Rv2161c"/>
</dbReference>
<proteinExistence type="predicted"/>
<evidence type="ECO:0000313" key="2">
    <source>
        <dbReference type="EMBL" id="NIH80820.1"/>
    </source>
</evidence>
<comment type="caution">
    <text evidence="2">The sequence shown here is derived from an EMBL/GenBank/DDBJ whole genome shotgun (WGS) entry which is preliminary data.</text>
</comment>
<dbReference type="SUPFAM" id="SSF51679">
    <property type="entry name" value="Bacterial luciferase-like"/>
    <property type="match status" value="1"/>
</dbReference>
<dbReference type="InterPro" id="IPR036661">
    <property type="entry name" value="Luciferase-like_sf"/>
</dbReference>
<dbReference type="RefSeq" id="WP_243871288.1">
    <property type="nucleotide sequence ID" value="NZ_JAANOU010000001.1"/>
</dbReference>
<gene>
    <name evidence="2" type="ORF">FHX46_003350</name>
</gene>
<evidence type="ECO:0000259" key="1">
    <source>
        <dbReference type="Pfam" id="PF00296"/>
    </source>
</evidence>
<feature type="domain" description="Luciferase-like" evidence="1">
    <location>
        <begin position="23"/>
        <end position="264"/>
    </location>
</feature>
<dbReference type="EMBL" id="JAANOU010000001">
    <property type="protein sequence ID" value="NIH80820.1"/>
    <property type="molecule type" value="Genomic_DNA"/>
</dbReference>
<dbReference type="InterPro" id="IPR011251">
    <property type="entry name" value="Luciferase-like_dom"/>
</dbReference>